<dbReference type="Proteomes" id="UP000288071">
    <property type="component" value="Unassembled WGS sequence"/>
</dbReference>
<proteinExistence type="predicted"/>
<feature type="non-terminal residue" evidence="2">
    <location>
        <position position="1"/>
    </location>
</feature>
<reference evidence="2" key="3">
    <citation type="submission" date="2019-01" db="EMBL/GenBank/DDBJ databases">
        <authorList>
            <person name="Li Y."/>
        </authorList>
    </citation>
    <scope>NUCLEOTIDE SEQUENCE [LARGE SCALE GENOMIC DNA]</scope>
    <source>
        <strain evidence="2">CGMCC 1.12963</strain>
    </source>
</reference>
<gene>
    <name evidence="2" type="ORF">EOW66_07555</name>
    <name evidence="1" type="ORF">EOW66_12395</name>
</gene>
<keyword evidence="3" id="KW-1185">Reference proteome</keyword>
<name>A0A3S3LNN7_9RHOB</name>
<evidence type="ECO:0000313" key="3">
    <source>
        <dbReference type="Proteomes" id="UP000288071"/>
    </source>
</evidence>
<dbReference type="EMBL" id="SAVA01000006">
    <property type="protein sequence ID" value="RWR51768.1"/>
    <property type="molecule type" value="Genomic_DNA"/>
</dbReference>
<evidence type="ECO:0000313" key="2">
    <source>
        <dbReference type="EMBL" id="RWR53555.1"/>
    </source>
</evidence>
<keyword evidence="2" id="KW-0456">Lyase</keyword>
<reference evidence="3" key="2">
    <citation type="submission" date="2019-01" db="EMBL/GenBank/DDBJ databases">
        <title>Sinorhodobacter populi sp. nov. isolated from the symptomatic bark tissue of Populus euramericana canker.</title>
        <authorList>
            <person name="Li Y."/>
        </authorList>
    </citation>
    <scope>NUCLEOTIDE SEQUENCE [LARGE SCALE GENOMIC DNA]</scope>
    <source>
        <strain evidence="3">CGMCC 1.12963</strain>
    </source>
</reference>
<protein>
    <submittedName>
        <fullName evidence="2">Ethanolamine ammonia-lyase</fullName>
    </submittedName>
</protein>
<dbReference type="EMBL" id="SAVA01000003">
    <property type="protein sequence ID" value="RWR53555.1"/>
    <property type="molecule type" value="Genomic_DNA"/>
</dbReference>
<dbReference type="GO" id="GO:0016829">
    <property type="term" value="F:lyase activity"/>
    <property type="evidence" value="ECO:0007669"/>
    <property type="project" value="UniProtKB-KW"/>
</dbReference>
<sequence length="37" mass="3588">PEAAADRIAWLVGAARRLGATGVALKDESAAAALPAG</sequence>
<organism evidence="2 3">
    <name type="scientific">Paenirhodobacter huangdaonensis</name>
    <dbReference type="NCBI Taxonomy" id="2501515"/>
    <lineage>
        <taxon>Bacteria</taxon>
        <taxon>Pseudomonadati</taxon>
        <taxon>Pseudomonadota</taxon>
        <taxon>Alphaproteobacteria</taxon>
        <taxon>Rhodobacterales</taxon>
        <taxon>Rhodobacter group</taxon>
        <taxon>Paenirhodobacter</taxon>
    </lineage>
</organism>
<comment type="caution">
    <text evidence="2">The sequence shown here is derived from an EMBL/GenBank/DDBJ whole genome shotgun (WGS) entry which is preliminary data.</text>
</comment>
<accession>A0A3S3LNN7</accession>
<reference evidence="2 3" key="1">
    <citation type="submission" date="2019-01" db="EMBL/GenBank/DDBJ databases">
        <title>Sinorhodobacter populi sp. nov. isolated from the symptomatic bark tissue of Populus euramericana canker.</title>
        <authorList>
            <person name="Xu G."/>
        </authorList>
    </citation>
    <scope>NUCLEOTIDE SEQUENCE [LARGE SCALE GENOMIC DNA]</scope>
    <source>
        <strain evidence="2 3">CGMCC 1.12963</strain>
    </source>
</reference>
<evidence type="ECO:0000313" key="1">
    <source>
        <dbReference type="EMBL" id="RWR51768.1"/>
    </source>
</evidence>
<dbReference type="AlphaFoldDB" id="A0A3S3LNN7"/>